<feature type="compositionally biased region" description="Low complexity" evidence="8">
    <location>
        <begin position="437"/>
        <end position="446"/>
    </location>
</feature>
<feature type="compositionally biased region" description="Basic and acidic residues" evidence="8">
    <location>
        <begin position="1069"/>
        <end position="1081"/>
    </location>
</feature>
<dbReference type="GeneID" id="114426545"/>
<evidence type="ECO:0000256" key="2">
    <source>
        <dbReference type="ARBA" id="ARBA00006255"/>
    </source>
</evidence>
<feature type="compositionally biased region" description="Polar residues" evidence="8">
    <location>
        <begin position="808"/>
        <end position="819"/>
    </location>
</feature>
<dbReference type="SMART" id="SM00033">
    <property type="entry name" value="CH"/>
    <property type="match status" value="1"/>
</dbReference>
<feature type="region of interest" description="Disordered" evidence="8">
    <location>
        <begin position="2194"/>
        <end position="2257"/>
    </location>
</feature>
<feature type="compositionally biased region" description="Low complexity" evidence="8">
    <location>
        <begin position="1274"/>
        <end position="1289"/>
    </location>
</feature>
<feature type="compositionally biased region" description="Polar residues" evidence="8">
    <location>
        <begin position="1186"/>
        <end position="1195"/>
    </location>
</feature>
<dbReference type="InterPro" id="IPR057126">
    <property type="entry name" value="NAV1-like_ubiquitin-like"/>
</dbReference>
<comment type="subcellular location">
    <subcellularLocation>
        <location evidence="1">Nucleus outer membrane</location>
    </subcellularLocation>
</comment>
<keyword evidence="3 7" id="KW-0175">Coiled coil</keyword>
<feature type="compositionally biased region" description="Polar residues" evidence="8">
    <location>
        <begin position="1359"/>
        <end position="1373"/>
    </location>
</feature>
<evidence type="ECO:0000256" key="7">
    <source>
        <dbReference type="SAM" id="Coils"/>
    </source>
</evidence>
<evidence type="ECO:0000259" key="9">
    <source>
        <dbReference type="PROSITE" id="PS50021"/>
    </source>
</evidence>
<dbReference type="GO" id="GO:0005524">
    <property type="term" value="F:ATP binding"/>
    <property type="evidence" value="ECO:0007669"/>
    <property type="project" value="InterPro"/>
</dbReference>
<evidence type="ECO:0000256" key="3">
    <source>
        <dbReference type="ARBA" id="ARBA00023054"/>
    </source>
</evidence>
<dbReference type="Pfam" id="PF00004">
    <property type="entry name" value="AAA"/>
    <property type="match status" value="1"/>
</dbReference>
<feature type="compositionally biased region" description="Polar residues" evidence="8">
    <location>
        <begin position="943"/>
        <end position="971"/>
    </location>
</feature>
<sequence>MPVVGVASKLRQPSAMGTKPIHTALPIPSAMRAATSQGYMARQQELRAGEGAPGLSCQLSIKSEFQQERTPEGKSRAETEESKICKIYTDWANHYLAKSGCQRLIKDLSQDVTDGVLLAQIIQIIANEKVEDINGSPRSQSQMIENVDACLSFLDARGVNVQGLSAEEIRNGNLKSILGLFFILSRYKQQQQQQQQYYQSLVELSQQTSSTSPSASSHKTQDMQSSLTARYASPPGHSGIGSPQKKNTRLPGPSRVPAAGSGASRSPGSSNLNRRSQSFNSIDKSKPLQYASGNDRETVRGIPVSSGMNGSGMGGMVPTSLSGQQLASAIPSPTAGKSWRSKSMNLKHSATSSMLASPTHSPSSTPSPQAVEGLQPQGGDGSKGGSSVAPPQRSMLEKLRLINPRSASRASPSVVEMALQEEDDLSEYGEDGLTPTGSVCSSGSSSATAKQMSTKTSASSLTAPSKTSSSSSSTSYSKASANSSKSMASNKDKEDKSKSSKSSKDSPPKEERETFADSNKKTSKIASLIPKGGKPSSGKKDGSGSSASSGIPKPGLKAPSTSTAKTQSQTQTQNQATLNSSGNLRAGDGERAKLTKGGQGGSFYIQRSTGGQEGKRTSMTSSTSTSALSGSSGMLSGGGGGGGGGALGGNGIVQLPQQQQHNHPNTATVAPFMYRTFSENDCTMVAPADPCLSPTKGELVYSKTAKQCLEEISGEDPETRRMRTVKNIADLRQNLEETMSSLRGTQISHSTLETTFDTTVTTEVNGRSIPAIAARSSPMAWRLGQSQTPRLQAGDAPSMPSGYAAPRVNTTGAGTTTGRYSGHSDPSRFVHSAPLRRAAATGAKGAEQGEKGERGLEGGKQMEMAGYMSDGDFLGKNSRMDVTTSGYLTDGGLHLYARNTGRASDVAASREISHRGSKEMQGDTDSWDDSSSVSSGLSDTLDNISTDDLNTPAYSSVNSTRKSKGAQSQKGSRSKHAEQEVSSSWAGAEDLKKVEEELDASMDPSNGSSRWKPSSSSSSSQGQYDDANQKAAALAQMTQTGSWRRGMTAQVGITPPRTKGTSASIKTPGKTDDAKASEKGKVPSKSSASIQRSPSDAGRSSGDEGKKPPSGIARPPTTGSFGYKKIPGPSGTLITSSGATLASGSATLGKVPKSSAALGKGTGISGVRKTSLDGSQPQDDGILLSCSGSNVTLQYRSLPRPAKSSSGVAAGRSGHRSSSSSIDSNVSGKSAGGAVTQPGAKRRDGRDHSSPITINQTDKEKVGVSDQDPATALSTSPKSSPTSSSTSQSGLRQPGSKYPDIASPTFRRYPPSSRQTSHEEGKEWLRSHSTGGLQDTGSQSPLSPPGASSTTAGKYHYSNLLSPTNISQYNLPPSSSSMSRSNSIPAQDSFDLYGEGHPLGGSATSLEERPRAISRSGSFRDSTDEVHGSSLSLVSSTSSLYSATEEKAHSEGQTVQNSTQIRKLRRELDASQEKVATLTSQLAANAHLVAAFEKSLSNMTCRLQSLTMTAEQKESELAELRETIEMLKTQNTDAQTAIQVALNGPDHLHKDLRIRRQHSSESMSSINSAASHSSMGSLGKDVEDKKKKKKSWVADSIPAQLRSSFKQAFSKKKTKSQSAHDEMEEMTDSLPSSPKLQHDNRQGSIATLRSSPSTTELCECTEAEAEIILQLKNELREKELKLTDIRLEALSSAHHLDQIREAMNRMQNEIEILKAENDRLKSSGNATPTATPVKTARPPSETSSTSSSSSRQSLGLSLNNLNITDTIMSDILLDDSYEGNLRKEGRSVRIMVTIRSGPNTTKATQSQDYLIGSIGVSGKTKWDVLDGVIRRLFKEYVFRVDPHTSLGLNSDSIICYRMGEVIRSHTSEVPELLPCGYLVGDNNVIKVNLKGVKENSIDSLVFDSLIPKPIIQRYLNLLMEHRRIILSGPSGTGKSFLAAKLAEYIISQMGQEVTEHNVASFNVDQNSSKDLRQYLSHLAEQCNSEETDTELPTVVILDNLHHIGSLSDIFNGFLNCKYHKCPYVIGTMNQGVSSSPNLELHHNFRWVLCTNHTEPVKGFLGRFLRRKLIEMEIDKNMRSNDLIKIIDWIPKTWQHLNSFLEAHSSSDVTIGPRLLLSCPMDVEGSRVWFTDLWNYSLVPYLLEAVREGLQLYGKRAAWEDPSKWVNDTYPWNTASLQQEGQTLLQLRPEDVGYDGYSSSKEGASSKQVSQSDTEGDPLMNMLLRLQEAANYSSTQSCDSDSTSHHDDQLDSSLESAL</sequence>
<dbReference type="SUPFAM" id="SSF47576">
    <property type="entry name" value="Calponin-homology domain, CH-domain"/>
    <property type="match status" value="1"/>
</dbReference>
<dbReference type="Pfam" id="PF25408">
    <property type="entry name" value="AAA_lid_NAV1"/>
    <property type="match status" value="1"/>
</dbReference>
<comment type="similarity">
    <text evidence="2">Belongs to the Nav/unc-53 family.</text>
</comment>
<feature type="coiled-coil region" evidence="7">
    <location>
        <begin position="1461"/>
        <end position="1537"/>
    </location>
</feature>
<accession>A0A6P7H6G2</accession>
<feature type="compositionally biased region" description="Gly residues" evidence="8">
    <location>
        <begin position="635"/>
        <end position="651"/>
    </location>
</feature>
<dbReference type="InterPro" id="IPR027417">
    <property type="entry name" value="P-loop_NTPase"/>
</dbReference>
<feature type="region of interest" description="Disordered" evidence="8">
    <location>
        <begin position="1605"/>
        <end position="1654"/>
    </location>
</feature>
<feature type="compositionally biased region" description="Low complexity" evidence="8">
    <location>
        <begin position="357"/>
        <end position="368"/>
    </location>
</feature>
<dbReference type="GO" id="GO:0005640">
    <property type="term" value="C:nuclear outer membrane"/>
    <property type="evidence" value="ECO:0007669"/>
    <property type="project" value="UniProtKB-SubCell"/>
</dbReference>
<feature type="compositionally biased region" description="Low complexity" evidence="8">
    <location>
        <begin position="836"/>
        <end position="846"/>
    </location>
</feature>
<feature type="compositionally biased region" description="Low complexity" evidence="8">
    <location>
        <begin position="929"/>
        <end position="942"/>
    </location>
</feature>
<dbReference type="Pfam" id="PF23092">
    <property type="entry name" value="Ubiquitin_6"/>
    <property type="match status" value="1"/>
</dbReference>
<dbReference type="InterPro" id="IPR001715">
    <property type="entry name" value="CH_dom"/>
</dbReference>
<keyword evidence="10" id="KW-1185">Reference proteome</keyword>
<dbReference type="GO" id="GO:0022008">
    <property type="term" value="P:neurogenesis"/>
    <property type="evidence" value="ECO:0007669"/>
    <property type="project" value="InterPro"/>
</dbReference>
<dbReference type="InterPro" id="IPR036872">
    <property type="entry name" value="CH_dom_sf"/>
</dbReference>
<dbReference type="RefSeq" id="XP_028249888.1">
    <property type="nucleotide sequence ID" value="XM_028394087.1"/>
</dbReference>
<gene>
    <name evidence="11" type="primary">nav3</name>
</gene>
<feature type="compositionally biased region" description="Polar residues" evidence="8">
    <location>
        <begin position="1722"/>
        <end position="1732"/>
    </location>
</feature>
<dbReference type="Gene3D" id="1.10.418.10">
    <property type="entry name" value="Calponin-like domain"/>
    <property type="match status" value="1"/>
</dbReference>
<dbReference type="PROSITE" id="PS50021">
    <property type="entry name" value="CH"/>
    <property type="match status" value="1"/>
</dbReference>
<evidence type="ECO:0000256" key="1">
    <source>
        <dbReference type="ARBA" id="ARBA00004649"/>
    </source>
</evidence>
<feature type="compositionally biased region" description="Basic and acidic residues" evidence="8">
    <location>
        <begin position="1316"/>
        <end position="1326"/>
    </location>
</feature>
<feature type="compositionally biased region" description="Polar residues" evidence="8">
    <location>
        <begin position="1642"/>
        <end position="1654"/>
    </location>
</feature>
<dbReference type="SMART" id="SM00382">
    <property type="entry name" value="AAA"/>
    <property type="match status" value="1"/>
</dbReference>
<dbReference type="PANTHER" id="PTHR12784:SF18">
    <property type="entry name" value="NEURON NAVIGATOR 3"/>
    <property type="match status" value="1"/>
</dbReference>
<dbReference type="FunFam" id="3.40.50.300:FF:000316">
    <property type="entry name" value="Putative neuron navigator 3"/>
    <property type="match status" value="1"/>
</dbReference>
<feature type="region of interest" description="Disordered" evidence="8">
    <location>
        <begin position="1"/>
        <end position="21"/>
    </location>
</feature>
<dbReference type="CTD" id="89795"/>
<feature type="compositionally biased region" description="Low complexity" evidence="8">
    <location>
        <begin position="1135"/>
        <end position="1149"/>
    </location>
</feature>
<feature type="compositionally biased region" description="Polar residues" evidence="8">
    <location>
        <begin position="1084"/>
        <end position="1094"/>
    </location>
</feature>
<feature type="region of interest" description="Disordered" evidence="8">
    <location>
        <begin position="903"/>
        <end position="1431"/>
    </location>
</feature>
<dbReference type="InterPro" id="IPR003959">
    <property type="entry name" value="ATPase_AAA_core"/>
</dbReference>
<dbReference type="Proteomes" id="UP000515145">
    <property type="component" value="Chromosome 2"/>
</dbReference>
<dbReference type="FunFam" id="1.10.418.10:FF:000018">
    <property type="entry name" value="Neuron navigator 2"/>
    <property type="match status" value="1"/>
</dbReference>
<feature type="compositionally biased region" description="Low complexity" evidence="8">
    <location>
        <begin position="209"/>
        <end position="218"/>
    </location>
</feature>
<feature type="compositionally biased region" description="Low complexity" evidence="8">
    <location>
        <begin position="617"/>
        <end position="634"/>
    </location>
</feature>
<dbReference type="InterPro" id="IPR057568">
    <property type="entry name" value="CortBP2_NAV1-like_AAA_lid"/>
</dbReference>
<keyword evidence="5" id="KW-0539">Nucleus</keyword>
<evidence type="ECO:0000313" key="10">
    <source>
        <dbReference type="Proteomes" id="UP000515145"/>
    </source>
</evidence>
<evidence type="ECO:0000256" key="4">
    <source>
        <dbReference type="ARBA" id="ARBA00023136"/>
    </source>
</evidence>
<feature type="compositionally biased region" description="Polar residues" evidence="8">
    <location>
        <begin position="271"/>
        <end position="282"/>
    </location>
</feature>
<dbReference type="SUPFAM" id="SSF52540">
    <property type="entry name" value="P-loop containing nucleoside triphosphate hydrolases"/>
    <property type="match status" value="2"/>
</dbReference>
<evidence type="ECO:0000256" key="5">
    <source>
        <dbReference type="ARBA" id="ARBA00023242"/>
    </source>
</evidence>
<organism evidence="10 11">
    <name type="scientific">Parambassis ranga</name>
    <name type="common">Indian glassy fish</name>
    <dbReference type="NCBI Taxonomy" id="210632"/>
    <lineage>
        <taxon>Eukaryota</taxon>
        <taxon>Metazoa</taxon>
        <taxon>Chordata</taxon>
        <taxon>Craniata</taxon>
        <taxon>Vertebrata</taxon>
        <taxon>Euteleostomi</taxon>
        <taxon>Actinopterygii</taxon>
        <taxon>Neopterygii</taxon>
        <taxon>Teleostei</taxon>
        <taxon>Neoteleostei</taxon>
        <taxon>Acanthomorphata</taxon>
        <taxon>Ovalentaria</taxon>
        <taxon>Ambassidae</taxon>
        <taxon>Parambassis</taxon>
    </lineage>
</organism>
<feature type="compositionally biased region" description="Low complexity" evidence="8">
    <location>
        <begin position="1203"/>
        <end position="1229"/>
    </location>
</feature>
<dbReference type="InterPro" id="IPR003593">
    <property type="entry name" value="AAA+_ATPase"/>
</dbReference>
<feature type="compositionally biased region" description="Basic and acidic residues" evidence="8">
    <location>
        <begin position="490"/>
        <end position="520"/>
    </location>
</feature>
<feature type="domain" description="Calponin-homology (CH)" evidence="9">
    <location>
        <begin position="82"/>
        <end position="189"/>
    </location>
</feature>
<dbReference type="Gene3D" id="3.40.50.300">
    <property type="entry name" value="P-loop containing nucleotide triphosphate hydrolases"/>
    <property type="match status" value="1"/>
</dbReference>
<feature type="compositionally biased region" description="Polar residues" evidence="8">
    <location>
        <begin position="341"/>
        <end position="356"/>
    </location>
</feature>
<evidence type="ECO:0000256" key="8">
    <source>
        <dbReference type="SAM" id="MobiDB-lite"/>
    </source>
</evidence>
<dbReference type="Pfam" id="PF00307">
    <property type="entry name" value="CH"/>
    <property type="match status" value="1"/>
</dbReference>
<feature type="compositionally biased region" description="Low complexity" evidence="8">
    <location>
        <begin position="543"/>
        <end position="581"/>
    </location>
</feature>
<reference evidence="11" key="1">
    <citation type="submission" date="2025-08" db="UniProtKB">
        <authorList>
            <consortium name="RefSeq"/>
        </authorList>
    </citation>
    <scope>IDENTIFICATION</scope>
</reference>
<feature type="compositionally biased region" description="Low complexity" evidence="8">
    <location>
        <begin position="1560"/>
        <end position="1577"/>
    </location>
</feature>
<protein>
    <recommendedName>
        <fullName evidence="6">Neuron navigator 3</fullName>
    </recommendedName>
</protein>
<evidence type="ECO:0000313" key="11">
    <source>
        <dbReference type="RefSeq" id="XP_028249888.1"/>
    </source>
</evidence>
<feature type="compositionally biased region" description="Polar residues" evidence="8">
    <location>
        <begin position="2196"/>
        <end position="2212"/>
    </location>
</feature>
<feature type="compositionally biased region" description="Polar residues" evidence="8">
    <location>
        <begin position="1327"/>
        <end position="1352"/>
    </location>
</feature>
<feature type="region of interest" description="Disordered" evidence="8">
    <location>
        <begin position="783"/>
        <end position="860"/>
    </location>
</feature>
<feature type="region of interest" description="Disordered" evidence="8">
    <location>
        <begin position="209"/>
        <end position="652"/>
    </location>
</feature>
<name>A0A6P7H6G2_9TELE</name>
<evidence type="ECO:0000256" key="6">
    <source>
        <dbReference type="ARBA" id="ARBA00067343"/>
    </source>
</evidence>
<proteinExistence type="inferred from homology"/>
<feature type="region of interest" description="Disordered" evidence="8">
    <location>
        <begin position="1716"/>
        <end position="1753"/>
    </location>
</feature>
<feature type="compositionally biased region" description="Low complexity" evidence="8">
    <location>
        <begin position="453"/>
        <end position="489"/>
    </location>
</feature>
<feature type="compositionally biased region" description="Low complexity" evidence="8">
    <location>
        <begin position="1374"/>
        <end position="1383"/>
    </location>
</feature>
<feature type="compositionally biased region" description="Low complexity" evidence="8">
    <location>
        <begin position="1005"/>
        <end position="1020"/>
    </location>
</feature>
<dbReference type="PANTHER" id="PTHR12784">
    <property type="entry name" value="STEERIN"/>
    <property type="match status" value="1"/>
</dbReference>
<dbReference type="InterPro" id="IPR039041">
    <property type="entry name" value="Nav/unc-53"/>
</dbReference>
<feature type="compositionally biased region" description="Low complexity" evidence="8">
    <location>
        <begin position="251"/>
        <end position="270"/>
    </location>
</feature>
<feature type="compositionally biased region" description="Acidic residues" evidence="8">
    <location>
        <begin position="419"/>
        <end position="430"/>
    </location>
</feature>
<feature type="compositionally biased region" description="Low complexity" evidence="8">
    <location>
        <begin position="1740"/>
        <end position="1753"/>
    </location>
</feature>
<feature type="compositionally biased region" description="Basic and acidic residues" evidence="8">
    <location>
        <begin position="847"/>
        <end position="857"/>
    </location>
</feature>
<feature type="compositionally biased region" description="Basic and acidic residues" evidence="8">
    <location>
        <begin position="911"/>
        <end position="921"/>
    </location>
</feature>
<feature type="region of interest" description="Disordered" evidence="8">
    <location>
        <begin position="1556"/>
        <end position="1593"/>
    </location>
</feature>
<keyword evidence="4" id="KW-0472">Membrane</keyword>
<dbReference type="GO" id="GO:0016887">
    <property type="term" value="F:ATP hydrolysis activity"/>
    <property type="evidence" value="ECO:0007669"/>
    <property type="project" value="InterPro"/>
</dbReference>